<keyword evidence="2" id="KW-1185">Reference proteome</keyword>
<sequence>MSPDSSHCSECIRSRKSCDGTRVASSLMTLIKQEKKLENNEDEASKDLLKLYKEIAAL</sequence>
<protein>
    <submittedName>
        <fullName evidence="1">Uncharacterized protein</fullName>
    </submittedName>
</protein>
<name>A0ACD3ZPT6_FUSSC</name>
<proteinExistence type="predicted"/>
<accession>A0ACD3ZPT6</accession>
<dbReference type="EMBL" id="CP090040">
    <property type="protein sequence ID" value="UPL03097.1"/>
    <property type="molecule type" value="Genomic_DNA"/>
</dbReference>
<organism evidence="1 2">
    <name type="scientific">Fusarium solani subsp. cucurbitae</name>
    <name type="common">Neocosmosporum cucurbitae</name>
    <dbReference type="NCBI Taxonomy" id="2747967"/>
    <lineage>
        <taxon>Eukaryota</taxon>
        <taxon>Fungi</taxon>
        <taxon>Dikarya</taxon>
        <taxon>Ascomycota</taxon>
        <taxon>Pezizomycotina</taxon>
        <taxon>Sordariomycetes</taxon>
        <taxon>Hypocreomycetidae</taxon>
        <taxon>Hypocreales</taxon>
        <taxon>Nectriaceae</taxon>
        <taxon>Fusarium</taxon>
        <taxon>Fusarium solani species complex</taxon>
    </lineage>
</organism>
<gene>
    <name evidence="1" type="ORF">LCI18_014031</name>
</gene>
<dbReference type="Proteomes" id="UP000830768">
    <property type="component" value="Chromosome 12"/>
</dbReference>
<evidence type="ECO:0000313" key="2">
    <source>
        <dbReference type="Proteomes" id="UP000830768"/>
    </source>
</evidence>
<reference evidence="1" key="1">
    <citation type="submission" date="2021-11" db="EMBL/GenBank/DDBJ databases">
        <title>Fusarium solani-melongenae Genome sequencing and assembly.</title>
        <authorList>
            <person name="Xie S."/>
            <person name="Huang L."/>
            <person name="Zhang X."/>
        </authorList>
    </citation>
    <scope>NUCLEOTIDE SEQUENCE</scope>
    <source>
        <strain evidence="1">CRI 24-3</strain>
    </source>
</reference>
<evidence type="ECO:0000313" key="1">
    <source>
        <dbReference type="EMBL" id="UPL03097.1"/>
    </source>
</evidence>